<feature type="compositionally biased region" description="Low complexity" evidence="2">
    <location>
        <begin position="678"/>
        <end position="699"/>
    </location>
</feature>
<dbReference type="EMBL" id="JXNT01000003">
    <property type="protein sequence ID" value="ODM20735.1"/>
    <property type="molecule type" value="Genomic_DNA"/>
</dbReference>
<dbReference type="Proteomes" id="UP000094569">
    <property type="component" value="Unassembled WGS sequence"/>
</dbReference>
<evidence type="ECO:0000256" key="1">
    <source>
        <dbReference type="SAM" id="Coils"/>
    </source>
</evidence>
<reference evidence="3 4" key="1">
    <citation type="journal article" date="2016" name="BMC Genomics">
        <title>Comparative genomic and transcriptomic analyses of the Fuzhuan brick tea-fermentation fungus Aspergillus cristatus.</title>
        <authorList>
            <person name="Ge Y."/>
            <person name="Wang Y."/>
            <person name="Liu Y."/>
            <person name="Tan Y."/>
            <person name="Ren X."/>
            <person name="Zhang X."/>
            <person name="Hyde K.D."/>
            <person name="Liu Y."/>
            <person name="Liu Z."/>
        </authorList>
    </citation>
    <scope>NUCLEOTIDE SEQUENCE [LARGE SCALE GENOMIC DNA]</scope>
    <source>
        <strain evidence="3 4">GZAAS20.1005</strain>
    </source>
</reference>
<dbReference type="PANTHER" id="PTHR39597">
    <property type="entry name" value="UBA DOMAIN-CONTAINING PROTEIN RUP1"/>
    <property type="match status" value="1"/>
</dbReference>
<dbReference type="InterPro" id="IPR055335">
    <property type="entry name" value="Ucp6/RUP1"/>
</dbReference>
<dbReference type="AlphaFoldDB" id="A0A1E3BIE9"/>
<feature type="coiled-coil region" evidence="1">
    <location>
        <begin position="496"/>
        <end position="530"/>
    </location>
</feature>
<dbReference type="Pfam" id="PF14555">
    <property type="entry name" value="UBA_4"/>
    <property type="match status" value="1"/>
</dbReference>
<name>A0A1E3BIE9_ASPCR</name>
<dbReference type="GO" id="GO:0016579">
    <property type="term" value="P:protein deubiquitination"/>
    <property type="evidence" value="ECO:0007669"/>
    <property type="project" value="TreeGrafter"/>
</dbReference>
<feature type="region of interest" description="Disordered" evidence="2">
    <location>
        <begin position="717"/>
        <end position="763"/>
    </location>
</feature>
<evidence type="ECO:0000256" key="2">
    <source>
        <dbReference type="SAM" id="MobiDB-lite"/>
    </source>
</evidence>
<evidence type="ECO:0000313" key="4">
    <source>
        <dbReference type="Proteomes" id="UP000094569"/>
    </source>
</evidence>
<gene>
    <name evidence="3" type="ORF">SI65_03788</name>
</gene>
<keyword evidence="4" id="KW-1185">Reference proteome</keyword>
<dbReference type="InterPro" id="IPR009060">
    <property type="entry name" value="UBA-like_sf"/>
</dbReference>
<comment type="caution">
    <text evidence="3">The sequence shown here is derived from an EMBL/GenBank/DDBJ whole genome shotgun (WGS) entry which is preliminary data.</text>
</comment>
<accession>A0A1E3BIE9</accession>
<proteinExistence type="predicted"/>
<dbReference type="Gene3D" id="1.10.8.10">
    <property type="entry name" value="DNA helicase RuvA subunit, C-terminal domain"/>
    <property type="match status" value="1"/>
</dbReference>
<sequence>MAAELSEEAIENFVSFTSTTREQAISFLKANDNNSNKAINAYFEDPTGPQTQTTGFENDQQTSSFQIERADPVPASGSHAPAPPSRPPSRINMNELAMNEYQPPPPSASNTGQGMTLSEREEQELQQAVAMSLNQNLGEQETGVTTTQGGKFGEATRDHYDEGNWAMTLFNPTSREIVISPDPEDRRRVNGEPAFLRPSPDNQYLGGLLTILHSIPLAREALLFRNRILPNYGHDPQWWNGQPISLPKIVTMQDVQDGDTNWDDILHEAQRLIAFLDSTNRSFGSSDALASLKSMSSYSEGSVGKFLETWQASAARADPGNQSVSVFSSNAYKRPLSVYDTPIHKEFFSLDPFVEPEHGQTLYDVLDRAMWADRPGDELDDTWLENVAEVLTIRLENSDAANSVDVKIPAVFYPDRYLTGAREFAREFRSERLGVYEEIFKTERLMNQFSVSKSLVHKGLGSKETLEKAAAAASQFLTKGLASGASDASVTPEFANAEAQRLAEELKSISNKIENKLQELELRKQGAIEALRGYSKILTEPSASPNEPPLHKYTLRGVCTQPHITYVLRPRENAQESDARTDDEWQWWRISFSTEDAKTRQAESDRASHAAPSNTDVIGYTARKVREIEVLRAAREESKSVLLVYASANAVTAQEVQIQAPLQRFVDADNQAFEAELQEARAQQQSTAAAQSQGATTSQDPTRPKVNVFDYQVASFENEADPVGPEMQEKGGGFLGQSHGFAAPPTSGPGGPGSNDADGSKAE</sequence>
<dbReference type="SUPFAM" id="SSF46934">
    <property type="entry name" value="UBA-like"/>
    <property type="match status" value="1"/>
</dbReference>
<dbReference type="GO" id="GO:0005634">
    <property type="term" value="C:nucleus"/>
    <property type="evidence" value="ECO:0007669"/>
    <property type="project" value="TreeGrafter"/>
</dbReference>
<organism evidence="3 4">
    <name type="scientific">Aspergillus cristatus</name>
    <name type="common">Chinese Fuzhuan brick tea-fermentation fungus</name>
    <name type="synonym">Eurotium cristatum</name>
    <dbReference type="NCBI Taxonomy" id="573508"/>
    <lineage>
        <taxon>Eukaryota</taxon>
        <taxon>Fungi</taxon>
        <taxon>Dikarya</taxon>
        <taxon>Ascomycota</taxon>
        <taxon>Pezizomycotina</taxon>
        <taxon>Eurotiomycetes</taxon>
        <taxon>Eurotiomycetidae</taxon>
        <taxon>Eurotiales</taxon>
        <taxon>Aspergillaceae</taxon>
        <taxon>Aspergillus</taxon>
        <taxon>Aspergillus subgen. Aspergillus</taxon>
    </lineage>
</organism>
<dbReference type="GO" id="GO:0005829">
    <property type="term" value="C:cytosol"/>
    <property type="evidence" value="ECO:0007669"/>
    <property type="project" value="TreeGrafter"/>
</dbReference>
<dbReference type="PANTHER" id="PTHR39597:SF1">
    <property type="entry name" value="UBA DOMAIN-CONTAINING PROTEIN RUP1"/>
    <property type="match status" value="1"/>
</dbReference>
<dbReference type="VEuPathDB" id="FungiDB:SI65_03788"/>
<protein>
    <recommendedName>
        <fullName evidence="5">Ubiquitin interaction motif protein</fullName>
    </recommendedName>
</protein>
<feature type="compositionally biased region" description="Polar residues" evidence="2">
    <location>
        <begin position="48"/>
        <end position="66"/>
    </location>
</feature>
<feature type="region of interest" description="Disordered" evidence="2">
    <location>
        <begin position="678"/>
        <end position="705"/>
    </location>
</feature>
<evidence type="ECO:0000313" key="3">
    <source>
        <dbReference type="EMBL" id="ODM20735.1"/>
    </source>
</evidence>
<evidence type="ECO:0008006" key="5">
    <source>
        <dbReference type="Google" id="ProtNLM"/>
    </source>
</evidence>
<keyword evidence="1" id="KW-0175">Coiled coil</keyword>
<dbReference type="STRING" id="573508.A0A1E3BIE9"/>
<feature type="region of interest" description="Disordered" evidence="2">
    <location>
        <begin position="32"/>
        <end position="91"/>
    </location>
</feature>
<dbReference type="OrthoDB" id="4489171at2759"/>